<dbReference type="Proteomes" id="UP000249396">
    <property type="component" value="Unassembled WGS sequence"/>
</dbReference>
<evidence type="ECO:0000313" key="1">
    <source>
        <dbReference type="EMBL" id="PZN71527.1"/>
    </source>
</evidence>
<accession>A0A2W4SIR0</accession>
<proteinExistence type="predicted"/>
<dbReference type="AlphaFoldDB" id="A0A2W4SIR0"/>
<organism evidence="1 2">
    <name type="scientific">Candidatus Methylumidiphilus alinenensis</name>
    <dbReference type="NCBI Taxonomy" id="2202197"/>
    <lineage>
        <taxon>Bacteria</taxon>
        <taxon>Pseudomonadati</taxon>
        <taxon>Pseudomonadota</taxon>
        <taxon>Gammaproteobacteria</taxon>
        <taxon>Methylococcales</taxon>
        <taxon>Candidatus Methylumidiphilus</taxon>
    </lineage>
</organism>
<evidence type="ECO:0000313" key="2">
    <source>
        <dbReference type="Proteomes" id="UP000249396"/>
    </source>
</evidence>
<reference evidence="1 2" key="1">
    <citation type="journal article" date="2018" name="Aquat. Microb. Ecol.">
        <title>Gammaproteobacterial methanotrophs dominate.</title>
        <authorList>
            <person name="Rissanen A.J."/>
            <person name="Saarenheimo J."/>
            <person name="Tiirola M."/>
            <person name="Peura S."/>
            <person name="Aalto S.L."/>
            <person name="Karvinen A."/>
            <person name="Nykanen H."/>
        </authorList>
    </citation>
    <scope>NUCLEOTIDE SEQUENCE [LARGE SCALE GENOMIC DNA]</scope>
    <source>
        <strain evidence="1">AMbin10</strain>
    </source>
</reference>
<gene>
    <name evidence="1" type="ORF">DM484_26230</name>
</gene>
<sequence length="64" mass="7411">MNNTQPWHDPIVAEIHATRERLAEQYHNDLLAYSQAAEAHCRELGFRMVESPRIQPIGKESLIQ</sequence>
<name>A0A2W4SIR0_9GAMM</name>
<comment type="caution">
    <text evidence="1">The sequence shown here is derived from an EMBL/GenBank/DDBJ whole genome shotgun (WGS) entry which is preliminary data.</text>
</comment>
<protein>
    <submittedName>
        <fullName evidence="1">Uncharacterized protein</fullName>
    </submittedName>
</protein>
<dbReference type="EMBL" id="QJPH01000519">
    <property type="protein sequence ID" value="PZN71527.1"/>
    <property type="molecule type" value="Genomic_DNA"/>
</dbReference>